<sequence>MDAVAADDQIEDPRGGVPEFHVHPLAGVPQRRDGVAEEVFALSGGSAVEDLGQVAAIATRR</sequence>
<evidence type="ECO:0000256" key="1">
    <source>
        <dbReference type="SAM" id="MobiDB-lite"/>
    </source>
</evidence>
<evidence type="ECO:0000313" key="3">
    <source>
        <dbReference type="Proteomes" id="UP000037179"/>
    </source>
</evidence>
<comment type="caution">
    <text evidence="2">The sequence shown here is derived from an EMBL/GenBank/DDBJ whole genome shotgun (WGS) entry which is preliminary data.</text>
</comment>
<reference evidence="3" key="1">
    <citation type="submission" date="2015-07" db="EMBL/GenBank/DDBJ databases">
        <title>Nocardia seriolae U-1 whole genome shotgun sequence.</title>
        <authorList>
            <person name="Imajoh M."/>
            <person name="Fukumoto Y."/>
            <person name="Sukeda M."/>
            <person name="Yamane J."/>
            <person name="Yamasaki K."/>
            <person name="Shimizu M."/>
            <person name="Ohnishi K."/>
            <person name="Oshima S."/>
        </authorList>
    </citation>
    <scope>NUCLEOTIDE SEQUENCE [LARGE SCALE GENOMIC DNA]</scope>
    <source>
        <strain evidence="3">U-1</strain>
    </source>
</reference>
<dbReference type="Proteomes" id="UP000037179">
    <property type="component" value="Unassembled WGS sequence"/>
</dbReference>
<organism evidence="2 3">
    <name type="scientific">Nocardia seriolae</name>
    <dbReference type="NCBI Taxonomy" id="37332"/>
    <lineage>
        <taxon>Bacteria</taxon>
        <taxon>Bacillati</taxon>
        <taxon>Actinomycetota</taxon>
        <taxon>Actinomycetes</taxon>
        <taxon>Mycobacteriales</taxon>
        <taxon>Nocardiaceae</taxon>
        <taxon>Nocardia</taxon>
    </lineage>
</organism>
<keyword evidence="3" id="KW-1185">Reference proteome</keyword>
<protein>
    <submittedName>
        <fullName evidence="2">Uncharacterized protein</fullName>
    </submittedName>
</protein>
<feature type="region of interest" description="Disordered" evidence="1">
    <location>
        <begin position="1"/>
        <end position="22"/>
    </location>
</feature>
<evidence type="ECO:0000313" key="2">
    <source>
        <dbReference type="EMBL" id="GAP29761.1"/>
    </source>
</evidence>
<proteinExistence type="predicted"/>
<name>A0ABC9YWW4_9NOCA</name>
<reference evidence="2 3" key="2">
    <citation type="journal article" date="2016" name="Genome Announc.">
        <title>Draft Genome Sequence of Erythromycin- and Oxytetracycline-Sensitive Nocardia seriolae Strain U-1 (NBRC 110359).</title>
        <authorList>
            <person name="Imajoh M."/>
            <person name="Sukeda M."/>
            <person name="Shimizu M."/>
            <person name="Yamane J."/>
            <person name="Ohnishi K."/>
            <person name="Oshima S."/>
        </authorList>
    </citation>
    <scope>NUCLEOTIDE SEQUENCE [LARGE SCALE GENOMIC DNA]</scope>
    <source>
        <strain evidence="2 3">U-1</strain>
    </source>
</reference>
<accession>A0ABC9YWW4</accession>
<dbReference type="AlphaFoldDB" id="A0ABC9YWW4"/>
<dbReference type="EMBL" id="BBYQ01000063">
    <property type="protein sequence ID" value="GAP29761.1"/>
    <property type="molecule type" value="Genomic_DNA"/>
</dbReference>
<gene>
    <name evidence="2" type="ORF">NSK11_contig00063-0032</name>
</gene>